<keyword evidence="2" id="KW-0812">Transmembrane</keyword>
<dbReference type="NCBIfam" id="TIGR00350">
    <property type="entry name" value="lytR_cpsA_psr"/>
    <property type="match status" value="1"/>
</dbReference>
<accession>A0ABP8TIJ6</accession>
<evidence type="ECO:0000256" key="2">
    <source>
        <dbReference type="SAM" id="Phobius"/>
    </source>
</evidence>
<reference evidence="6" key="1">
    <citation type="journal article" date="2019" name="Int. J. Syst. Evol. Microbiol.">
        <title>The Global Catalogue of Microorganisms (GCM) 10K type strain sequencing project: providing services to taxonomists for standard genome sequencing and annotation.</title>
        <authorList>
            <consortium name="The Broad Institute Genomics Platform"/>
            <consortium name="The Broad Institute Genome Sequencing Center for Infectious Disease"/>
            <person name="Wu L."/>
            <person name="Ma J."/>
        </authorList>
    </citation>
    <scope>NUCLEOTIDE SEQUENCE [LARGE SCALE GENOMIC DNA]</scope>
    <source>
        <strain evidence="6">JCM 17938</strain>
    </source>
</reference>
<keyword evidence="2" id="KW-0472">Membrane</keyword>
<dbReference type="PANTHER" id="PTHR33392">
    <property type="entry name" value="POLYISOPRENYL-TEICHOIC ACID--PEPTIDOGLYCAN TEICHOIC ACID TRANSFERASE TAGU"/>
    <property type="match status" value="1"/>
</dbReference>
<evidence type="ECO:0000313" key="6">
    <source>
        <dbReference type="Proteomes" id="UP001500212"/>
    </source>
</evidence>
<dbReference type="Pfam" id="PF13399">
    <property type="entry name" value="LytR_C"/>
    <property type="match status" value="1"/>
</dbReference>
<dbReference type="InterPro" id="IPR004474">
    <property type="entry name" value="LytR_CpsA_psr"/>
</dbReference>
<dbReference type="RefSeq" id="WP_345353354.1">
    <property type="nucleotide sequence ID" value="NZ_BAABHJ010000005.1"/>
</dbReference>
<sequence>MGPMISDYDYLGQDHASGPPPKRGIWWRVIGWASIGMAVVLVGTSLAAYAAYRKLEGNIKHEDVAAQLGGKRPPKLNNALNVLLIGSDQRNGANAKYGKDVGERSDTMILLHLSPGGKKAVGISFPRDSMVPIPSCKTSSGRTIPAQSVAMINSSFNNGGAACTIRTLEALTKIRIDHFVKVDFSGFKRVVDALGGVEICLPKRVADKSSKLYLSAGRHVVKGEQALAYVRTRHGLGNGSDLDRIKRQQKFLGAVVKKATSNGTLTNPSKLLSFLDAATKSVTTDKDFTVDEMKKVAGSVQGMSAGKVQFITVPNGAYAPDINRVAFRQPDADNLFAAIRNDNQVQAQAATKKVKIPPAQVKVEVLNGTATPGLAGRAGDQLKARGYQVVKVGTLTGTKPSTTEVRYGTGADQQAAALAQVVPNAKPVAGQDTPAGTVDLVLGPDWQGLKSAQSAEIPSSSAAGAVNAAADVCSDKS</sequence>
<feature type="transmembrane region" description="Helical" evidence="2">
    <location>
        <begin position="29"/>
        <end position="52"/>
    </location>
</feature>
<name>A0ABP8TIJ6_9ACTN</name>
<comment type="similarity">
    <text evidence="1">Belongs to the LytR/CpsA/Psr (LCP) family.</text>
</comment>
<evidence type="ECO:0000259" key="4">
    <source>
        <dbReference type="Pfam" id="PF13399"/>
    </source>
</evidence>
<dbReference type="Gene3D" id="3.40.630.190">
    <property type="entry name" value="LCP protein"/>
    <property type="match status" value="1"/>
</dbReference>
<keyword evidence="2" id="KW-1133">Transmembrane helix</keyword>
<protein>
    <recommendedName>
        <fullName evidence="7">LytR family transcriptional regulator</fullName>
    </recommendedName>
</protein>
<comment type="caution">
    <text evidence="5">The sequence shown here is derived from an EMBL/GenBank/DDBJ whole genome shotgun (WGS) entry which is preliminary data.</text>
</comment>
<evidence type="ECO:0000256" key="1">
    <source>
        <dbReference type="ARBA" id="ARBA00006068"/>
    </source>
</evidence>
<evidence type="ECO:0008006" key="7">
    <source>
        <dbReference type="Google" id="ProtNLM"/>
    </source>
</evidence>
<feature type="domain" description="Cell envelope-related transcriptional attenuator" evidence="3">
    <location>
        <begin position="104"/>
        <end position="260"/>
    </location>
</feature>
<proteinExistence type="inferred from homology"/>
<dbReference type="Gene3D" id="3.30.70.2390">
    <property type="match status" value="1"/>
</dbReference>
<dbReference type="Pfam" id="PF03816">
    <property type="entry name" value="LytR_cpsA_psr"/>
    <property type="match status" value="1"/>
</dbReference>
<dbReference type="Proteomes" id="UP001500212">
    <property type="component" value="Unassembled WGS sequence"/>
</dbReference>
<keyword evidence="6" id="KW-1185">Reference proteome</keyword>
<dbReference type="EMBL" id="BAABHJ010000005">
    <property type="protein sequence ID" value="GAA4607032.1"/>
    <property type="molecule type" value="Genomic_DNA"/>
</dbReference>
<evidence type="ECO:0000259" key="3">
    <source>
        <dbReference type="Pfam" id="PF03816"/>
    </source>
</evidence>
<evidence type="ECO:0000313" key="5">
    <source>
        <dbReference type="EMBL" id="GAA4607032.1"/>
    </source>
</evidence>
<dbReference type="InterPro" id="IPR027381">
    <property type="entry name" value="LytR/CpsA/Psr_C"/>
</dbReference>
<gene>
    <name evidence="5" type="ORF">GCM10023195_26250</name>
</gene>
<dbReference type="InterPro" id="IPR050922">
    <property type="entry name" value="LytR/CpsA/Psr_CW_biosynth"/>
</dbReference>
<dbReference type="PANTHER" id="PTHR33392:SF6">
    <property type="entry name" value="POLYISOPRENYL-TEICHOIC ACID--PEPTIDOGLYCAN TEICHOIC ACID TRANSFERASE TAGU"/>
    <property type="match status" value="1"/>
</dbReference>
<feature type="domain" description="LytR/CpsA/Psr regulator C-terminal" evidence="4">
    <location>
        <begin position="360"/>
        <end position="446"/>
    </location>
</feature>
<organism evidence="5 6">
    <name type="scientific">Actinoallomurus liliacearum</name>
    <dbReference type="NCBI Taxonomy" id="1080073"/>
    <lineage>
        <taxon>Bacteria</taxon>
        <taxon>Bacillati</taxon>
        <taxon>Actinomycetota</taxon>
        <taxon>Actinomycetes</taxon>
        <taxon>Streptosporangiales</taxon>
        <taxon>Thermomonosporaceae</taxon>
        <taxon>Actinoallomurus</taxon>
    </lineage>
</organism>